<name>A0A5C1QJ08_9SPIO</name>
<dbReference type="InterPro" id="IPR046348">
    <property type="entry name" value="SIS_dom_sf"/>
</dbReference>
<dbReference type="EMBL" id="CP036150">
    <property type="protein sequence ID" value="QEN06466.1"/>
    <property type="molecule type" value="Genomic_DNA"/>
</dbReference>
<dbReference type="AlphaFoldDB" id="A0A5C1QJ08"/>
<feature type="domain" description="SIS" evidence="1">
    <location>
        <begin position="35"/>
        <end position="215"/>
    </location>
</feature>
<evidence type="ECO:0000259" key="1">
    <source>
        <dbReference type="PROSITE" id="PS51464"/>
    </source>
</evidence>
<organism evidence="2 3">
    <name type="scientific">Oceanispirochaeta crateris</name>
    <dbReference type="NCBI Taxonomy" id="2518645"/>
    <lineage>
        <taxon>Bacteria</taxon>
        <taxon>Pseudomonadati</taxon>
        <taxon>Spirochaetota</taxon>
        <taxon>Spirochaetia</taxon>
        <taxon>Spirochaetales</taxon>
        <taxon>Spirochaetaceae</taxon>
        <taxon>Oceanispirochaeta</taxon>
    </lineage>
</organism>
<dbReference type="Pfam" id="PF13580">
    <property type="entry name" value="SIS_2"/>
    <property type="match status" value="2"/>
</dbReference>
<dbReference type="GO" id="GO:1901135">
    <property type="term" value="P:carbohydrate derivative metabolic process"/>
    <property type="evidence" value="ECO:0007669"/>
    <property type="project" value="InterPro"/>
</dbReference>
<sequence>MESNMKLQKMIEDFFQEHENLKVCRNDFEQAFQILQECYSKNKKVLLCGNGGSAADSEHIVGELMKGFVKKRKLSADEQEALIRIDPDHGHYLAENLQGALPAISLTGHPSLSTAYSNDVAPDMIFAQQLYGYGLEGDTLIGLSTSGNSNNVINAVLVAKARGVKTIAFTGEQGGKLKDLCDVCLKVPSDETYRIQEFHLPLYHLLCLLLEESFF</sequence>
<dbReference type="CDD" id="cd05006">
    <property type="entry name" value="SIS_GmhA"/>
    <property type="match status" value="1"/>
</dbReference>
<dbReference type="Proteomes" id="UP000324209">
    <property type="component" value="Chromosome"/>
</dbReference>
<dbReference type="KEGG" id="ock:EXM22_00095"/>
<dbReference type="Gene3D" id="3.40.50.10490">
    <property type="entry name" value="Glucose-6-phosphate isomerase like protein, domain 1"/>
    <property type="match status" value="1"/>
</dbReference>
<dbReference type="InterPro" id="IPR035461">
    <property type="entry name" value="GmhA/DiaA"/>
</dbReference>
<gene>
    <name evidence="2" type="ORF">EXM22_00095</name>
</gene>
<evidence type="ECO:0000313" key="3">
    <source>
        <dbReference type="Proteomes" id="UP000324209"/>
    </source>
</evidence>
<dbReference type="PROSITE" id="PS51464">
    <property type="entry name" value="SIS"/>
    <property type="match status" value="1"/>
</dbReference>
<dbReference type="InterPro" id="IPR050099">
    <property type="entry name" value="SIS_GmhA/DiaA_subfam"/>
</dbReference>
<dbReference type="InterPro" id="IPR001347">
    <property type="entry name" value="SIS_dom"/>
</dbReference>
<reference evidence="2 3" key="1">
    <citation type="submission" date="2019-02" db="EMBL/GenBank/DDBJ databases">
        <title>Complete Genome Sequence and Methylome Analysis of free living Spirochaetas.</title>
        <authorList>
            <person name="Fomenkov A."/>
            <person name="Dubinina G."/>
            <person name="Leshcheva N."/>
            <person name="Mikheeva N."/>
            <person name="Grabovich M."/>
            <person name="Vincze T."/>
            <person name="Roberts R.J."/>
        </authorList>
    </citation>
    <scope>NUCLEOTIDE SEQUENCE [LARGE SCALE GENOMIC DNA]</scope>
    <source>
        <strain evidence="2 3">K2</strain>
    </source>
</reference>
<proteinExistence type="predicted"/>
<dbReference type="OrthoDB" id="9781311at2"/>
<accession>A0A5C1QJ08</accession>
<dbReference type="GO" id="GO:0097367">
    <property type="term" value="F:carbohydrate derivative binding"/>
    <property type="evidence" value="ECO:0007669"/>
    <property type="project" value="InterPro"/>
</dbReference>
<evidence type="ECO:0000313" key="2">
    <source>
        <dbReference type="EMBL" id="QEN06466.1"/>
    </source>
</evidence>
<protein>
    <submittedName>
        <fullName evidence="2">SIS domain-containing protein</fullName>
    </submittedName>
</protein>
<dbReference type="SUPFAM" id="SSF53697">
    <property type="entry name" value="SIS domain"/>
    <property type="match status" value="1"/>
</dbReference>
<keyword evidence="3" id="KW-1185">Reference proteome</keyword>
<dbReference type="PANTHER" id="PTHR30390">
    <property type="entry name" value="SEDOHEPTULOSE 7-PHOSPHATE ISOMERASE / DNAA INITIATOR-ASSOCIATING FACTOR FOR REPLICATION INITIATION"/>
    <property type="match status" value="1"/>
</dbReference>